<evidence type="ECO:0000313" key="8">
    <source>
        <dbReference type="Proteomes" id="UP000298138"/>
    </source>
</evidence>
<evidence type="ECO:0000256" key="1">
    <source>
        <dbReference type="ARBA" id="ARBA00022452"/>
    </source>
</evidence>
<evidence type="ECO:0000256" key="2">
    <source>
        <dbReference type="ARBA" id="ARBA00022692"/>
    </source>
</evidence>
<reference evidence="7 8" key="1">
    <citation type="submission" date="2019-04" db="EMBL/GenBank/DDBJ databases">
        <title>Comparative genomics and transcriptomics to analyze fruiting body development in filamentous ascomycetes.</title>
        <authorList>
            <consortium name="DOE Joint Genome Institute"/>
            <person name="Lutkenhaus R."/>
            <person name="Traeger S."/>
            <person name="Breuer J."/>
            <person name="Kuo A."/>
            <person name="Lipzen A."/>
            <person name="Pangilinan J."/>
            <person name="Dilworth D."/>
            <person name="Sandor L."/>
            <person name="Poggeler S."/>
            <person name="Barry K."/>
            <person name="Grigoriev I.V."/>
            <person name="Nowrousian M."/>
        </authorList>
    </citation>
    <scope>NUCLEOTIDE SEQUENCE [LARGE SCALE GENOMIC DNA]</scope>
    <source>
        <strain evidence="7 8">CBS 389.68</strain>
    </source>
</reference>
<dbReference type="FunCoup" id="A0A4S2N7L0">
    <property type="interactions" value="57"/>
</dbReference>
<keyword evidence="5 6" id="KW-0472">Membrane</keyword>
<dbReference type="OrthoDB" id="2103793at2759"/>
<accession>A0A4S2N7L0</accession>
<gene>
    <name evidence="6" type="primary">MDM10</name>
    <name evidence="7" type="ORF">EX30DRAFT_357091</name>
</gene>
<keyword evidence="3 6" id="KW-1000">Mitochondrion outer membrane</keyword>
<dbReference type="InterPro" id="IPR027539">
    <property type="entry name" value="Mdm10"/>
</dbReference>
<dbReference type="GO" id="GO:0051654">
    <property type="term" value="P:establishment of mitochondrion localization"/>
    <property type="evidence" value="ECO:0007669"/>
    <property type="project" value="TreeGrafter"/>
</dbReference>
<dbReference type="AlphaFoldDB" id="A0A4S2N7L0"/>
<dbReference type="STRING" id="341454.A0A4S2N7L0"/>
<dbReference type="GO" id="GO:0032865">
    <property type="term" value="C:ERMES complex"/>
    <property type="evidence" value="ECO:0007669"/>
    <property type="project" value="UniProtKB-UniRule"/>
</dbReference>
<evidence type="ECO:0000256" key="6">
    <source>
        <dbReference type="HAMAP-Rule" id="MF_03102"/>
    </source>
</evidence>
<comment type="subcellular location">
    <subcellularLocation>
        <location evidence="6">Mitochondrion outer membrane</location>
        <topology evidence="6">Multi-pass membrane protein</topology>
    </subcellularLocation>
    <text evidence="6">The ERMES/MDM complex localizes to a few discrete foci (around 10 per single cell), that represent mitochondria-endoplasmic reticulum junctions. These foci are often found next to mtDNA nucleoids.</text>
</comment>
<dbReference type="EMBL" id="ML220112">
    <property type="protein sequence ID" value="TGZ85134.1"/>
    <property type="molecule type" value="Genomic_DNA"/>
</dbReference>
<evidence type="ECO:0000256" key="5">
    <source>
        <dbReference type="ARBA" id="ARBA00023136"/>
    </source>
</evidence>
<dbReference type="GO" id="GO:0045040">
    <property type="term" value="P:protein insertion into mitochondrial outer membrane"/>
    <property type="evidence" value="ECO:0007669"/>
    <property type="project" value="UniProtKB-UniRule"/>
</dbReference>
<evidence type="ECO:0000256" key="3">
    <source>
        <dbReference type="ARBA" id="ARBA00022787"/>
    </source>
</evidence>
<dbReference type="Pfam" id="PF12519">
    <property type="entry name" value="MDM10"/>
    <property type="match status" value="2"/>
</dbReference>
<comment type="similarity">
    <text evidence="6">Belongs to the MDM10 family.</text>
</comment>
<dbReference type="GO" id="GO:0001401">
    <property type="term" value="C:SAM complex"/>
    <property type="evidence" value="ECO:0007669"/>
    <property type="project" value="TreeGrafter"/>
</dbReference>
<protein>
    <recommendedName>
        <fullName evidence="6">Mitochondrial distribution and morphology protein 10</fullName>
    </recommendedName>
    <alternativeName>
        <fullName evidence="6">Mitochondrial inheritance component MDM10</fullName>
    </alternativeName>
</protein>
<dbReference type="GO" id="GO:0070096">
    <property type="term" value="P:mitochondrial outer membrane translocase complex assembly"/>
    <property type="evidence" value="ECO:0007669"/>
    <property type="project" value="UniProtKB-UniRule"/>
</dbReference>
<evidence type="ECO:0000313" key="7">
    <source>
        <dbReference type="EMBL" id="TGZ85134.1"/>
    </source>
</evidence>
<dbReference type="GO" id="GO:0015914">
    <property type="term" value="P:phospholipid transport"/>
    <property type="evidence" value="ECO:0007669"/>
    <property type="project" value="TreeGrafter"/>
</dbReference>
<proteinExistence type="inferred from homology"/>
<dbReference type="GO" id="GO:1990456">
    <property type="term" value="P:mitochondrion-endoplasmic reticulum membrane tethering"/>
    <property type="evidence" value="ECO:0007669"/>
    <property type="project" value="UniProtKB-UniRule"/>
</dbReference>
<comment type="domain">
    <text evidence="6">Lacks alpha-helical transmembrane segments, suggesting that it resides in the membrane via beta-sheet conformations similar to those predicted for other outer membrane proteins and porin.</text>
</comment>
<comment type="function">
    <text evidence="6">Component of the ERMES/MDM complex, which serves as a molecular tether to connect the endoplasmic reticulum and mitochondria. Components of this complex are involved in the control of mitochondrial shape and protein biogenesis and may function in phospholipid exchange. MDM10 is involved in the late assembly steps of the general translocase of the mitochondrial outer membrane (TOM complex). Functions in the TOM40-specific route of the assembly of outer membrane beta-barrel proteins, including the association of TOM40 with the receptor TOM22 and small TOM proteins. Can associate with the SAM(core) complex as well as the MDM12-MMM1 complex, both involved in late steps of the major beta-barrel assembly pathway, that is responsible for biogenesis of all outer membrane beta-barrel proteins. May act as a switch that shuttles between both complexes and channels precursor proteins into the TOM40-specific pathway. Plays a role in mitochondrial morphology and in the inheritance of mitochondria.</text>
</comment>
<sequence length="382" mass="42141">MLDFMDRVQNAFYSAIHWNRDNSYARLNESARALLDFPTPRGIHLSLSSLSSPQSATSFSLSSLGPISGSLSYLYSSIPLPVPSTANACLQSDVIEGYRQLQELVPPRNKEEAEREREVWLGGERIDQKEALLYGRMYLPRGVLEGLWMRRVDETSVGVVKGVSGAGRGDGGTLLAMLQQDVGKWSMEYMYSSDVALLGWRGLYNFGRDPRTHPDPPELPPDKPVGRFSAGAELYYGVLNKSAGMSTGLRYTTLPKHPGIPLTMTVTLNPLMGHISATYAVRAGESAAFASRFEFNIYSYESDVVVGCELWSRKSPESSKRKDLSFLGSARLSQKGQLGLLWEGRIKELLFSVGGTVDFRETGRMGGGRLVKKVGLEVQYSS</sequence>
<organism evidence="7 8">
    <name type="scientific">Ascodesmis nigricans</name>
    <dbReference type="NCBI Taxonomy" id="341454"/>
    <lineage>
        <taxon>Eukaryota</taxon>
        <taxon>Fungi</taxon>
        <taxon>Dikarya</taxon>
        <taxon>Ascomycota</taxon>
        <taxon>Pezizomycotina</taxon>
        <taxon>Pezizomycetes</taxon>
        <taxon>Pezizales</taxon>
        <taxon>Ascodesmidaceae</taxon>
        <taxon>Ascodesmis</taxon>
    </lineage>
</organism>
<dbReference type="Proteomes" id="UP000298138">
    <property type="component" value="Unassembled WGS sequence"/>
</dbReference>
<dbReference type="PANTHER" id="PTHR28035">
    <property type="entry name" value="MITOCHONDRIAL DISTRIBUTION AND MORPHOLOGY PROTEIN 10"/>
    <property type="match status" value="1"/>
</dbReference>
<dbReference type="InParanoid" id="A0A4S2N7L0"/>
<name>A0A4S2N7L0_9PEZI</name>
<keyword evidence="2 6" id="KW-0812">Transmembrane</keyword>
<dbReference type="PANTHER" id="PTHR28035:SF1">
    <property type="entry name" value="MITOCHONDRIAL DISTRIBUTION AND MORPHOLOGY PROTEIN 10"/>
    <property type="match status" value="1"/>
</dbReference>
<keyword evidence="1 6" id="KW-1134">Transmembrane beta strand</keyword>
<keyword evidence="8" id="KW-1185">Reference proteome</keyword>
<keyword evidence="4 6" id="KW-0496">Mitochondrion</keyword>
<comment type="subunit">
    <text evidence="6">Component of the ER-mitochondria encounter structure (ERMES) or MDM complex, composed of MMM1, MDM10, MDM12 and MDM34. Associates with the mitochondrial outer membrane sorting assembly machinery SAM(core) complex.</text>
</comment>
<evidence type="ECO:0000256" key="4">
    <source>
        <dbReference type="ARBA" id="ARBA00023128"/>
    </source>
</evidence>
<dbReference type="HAMAP" id="MF_03102">
    <property type="entry name" value="Mdm10"/>
    <property type="match status" value="1"/>
</dbReference>